<keyword evidence="8" id="KW-1185">Reference proteome</keyword>
<keyword evidence="3" id="KW-0010">Activator</keyword>
<dbReference type="Gene3D" id="1.10.10.10">
    <property type="entry name" value="Winged helix-like DNA-binding domain superfamily/Winged helix DNA-binding domain"/>
    <property type="match status" value="1"/>
</dbReference>
<dbReference type="Pfam" id="PF00359">
    <property type="entry name" value="PTS_EIIA_2"/>
    <property type="match status" value="1"/>
</dbReference>
<dbReference type="eggNOG" id="COG3711">
    <property type="taxonomic scope" value="Bacteria"/>
</dbReference>
<dbReference type="InterPro" id="IPR016152">
    <property type="entry name" value="PTrfase/Anion_transptr"/>
</dbReference>
<dbReference type="SUPFAM" id="SSF63520">
    <property type="entry name" value="PTS-regulatory domain, PRD"/>
    <property type="match status" value="2"/>
</dbReference>
<dbReference type="Proteomes" id="UP000003178">
    <property type="component" value="Unassembled WGS sequence"/>
</dbReference>
<evidence type="ECO:0000313" key="7">
    <source>
        <dbReference type="EMBL" id="EEA85484.1"/>
    </source>
</evidence>
<dbReference type="STRING" id="500633.CLOHIR_00864"/>
<evidence type="ECO:0000256" key="3">
    <source>
        <dbReference type="ARBA" id="ARBA00023159"/>
    </source>
</evidence>
<comment type="caution">
    <text evidence="7">The sequence shown here is derived from an EMBL/GenBank/DDBJ whole genome shotgun (WGS) entry which is preliminary data.</text>
</comment>
<evidence type="ECO:0000259" key="6">
    <source>
        <dbReference type="PROSITE" id="PS51372"/>
    </source>
</evidence>
<gene>
    <name evidence="7" type="ORF">CLOHIR_00864</name>
</gene>
<sequence>MLSNRQMNVINILSDSNNWMTGKEIAKILNVTDRTIRSDIESINKYYDCQLIESNRRAGYHIDDILLAKQDIEVKEIVPQTSHERCIWIIQELLFRNKEINLIQLQERVFVSGYSIDNDLKKIRKIIENYPSLKLIRSKNHIRLEGEEIDKRKLYKYLLTEETHGNFMNLNSIADFWTDFDLLAIKDIFEEVCEKYDYKIRETTFPMIMMHAGVAIERIINHNYLTSDIDDRLVESTEYHVSYEFFERVSKLLDIEIVDDEVKRFSLLLLGKSSGDYRKSNNNKEDVKRLIDRLIEQIAEYFGVDFSKDWDLKVGLETHIRSLIERQRNKVDVTNLYLKEIKRKYPLVFEMAIHSAKVIEKFTGYVIDEPEIEFLALHLGAAYERIDSVQKYRAVVIMPHNQMLSKPCIEKLNSRFGDRMEVVKMFTFFEESQVMEYEPNFIITTLQIKHNLDVPTIQISLFLNYEDESRIFQLLNQLDKERYSADFKILVKKMIRKDLFHVHETYESSDEIINKLCNELVEKDLADERYKEDVFRRESMSATSFSYGFAVPHSMEVSTKESCLSVMVLDKPVKWGDFDVRLIILLGIRDTDNSLLKIFFEWLSNTVTDSKKLARLLAVNNYEDFMKEVLE</sequence>
<dbReference type="OrthoDB" id="9813552at2"/>
<dbReference type="eggNOG" id="COG1762">
    <property type="taxonomic scope" value="Bacteria"/>
</dbReference>
<name>B6FYB2_PEPHT</name>
<dbReference type="Pfam" id="PF08279">
    <property type="entry name" value="HTH_11"/>
    <property type="match status" value="1"/>
</dbReference>
<dbReference type="InterPro" id="IPR011608">
    <property type="entry name" value="PRD"/>
</dbReference>
<dbReference type="Gene3D" id="1.10.1790.10">
    <property type="entry name" value="PRD domain"/>
    <property type="match status" value="2"/>
</dbReference>
<accession>B6FYB2</accession>
<dbReference type="InterPro" id="IPR013196">
    <property type="entry name" value="HTH_11"/>
</dbReference>
<proteinExistence type="predicted"/>
<dbReference type="Gene3D" id="3.40.930.10">
    <property type="entry name" value="Mannitol-specific EII, Chain A"/>
    <property type="match status" value="1"/>
</dbReference>
<dbReference type="InterPro" id="IPR036390">
    <property type="entry name" value="WH_DNA-bd_sf"/>
</dbReference>
<dbReference type="InterPro" id="IPR007737">
    <property type="entry name" value="Mga_HTH"/>
</dbReference>
<dbReference type="Pfam" id="PF00874">
    <property type="entry name" value="PRD"/>
    <property type="match status" value="2"/>
</dbReference>
<keyword evidence="4" id="KW-0804">Transcription</keyword>
<reference evidence="7 8" key="2">
    <citation type="submission" date="2008-10" db="EMBL/GenBank/DDBJ databases">
        <title>Draft genome sequence of Clostridium hiranonis (DSM 13275).</title>
        <authorList>
            <person name="Sudarsanam P."/>
            <person name="Ley R."/>
            <person name="Guruge J."/>
            <person name="Turnbaugh P.J."/>
            <person name="Mahowald M."/>
            <person name="Liep D."/>
            <person name="Gordon J."/>
        </authorList>
    </citation>
    <scope>NUCLEOTIDE SEQUENCE [LARGE SCALE GENOMIC DNA]</scope>
    <source>
        <strain evidence="7 8">DSM 13275</strain>
    </source>
</reference>
<feature type="domain" description="PTS EIIA type-2" evidence="5">
    <location>
        <begin position="493"/>
        <end position="631"/>
    </location>
</feature>
<feature type="domain" description="PRD" evidence="6">
    <location>
        <begin position="176"/>
        <end position="279"/>
    </location>
</feature>
<organism evidence="7 8">
    <name type="scientific">Peptacetobacter hiranonis (strain DSM 13275 / JCM 10541 / KCTC 15199 / TO-931)</name>
    <name type="common">Clostridium hiranonis</name>
    <dbReference type="NCBI Taxonomy" id="500633"/>
    <lineage>
        <taxon>Bacteria</taxon>
        <taxon>Bacillati</taxon>
        <taxon>Bacillota</taxon>
        <taxon>Clostridia</taxon>
        <taxon>Peptostreptococcales</taxon>
        <taxon>Peptostreptococcaceae</taxon>
        <taxon>Peptacetobacter</taxon>
    </lineage>
</organism>
<dbReference type="InterPro" id="IPR036388">
    <property type="entry name" value="WH-like_DNA-bd_sf"/>
</dbReference>
<dbReference type="CDD" id="cd00211">
    <property type="entry name" value="PTS_IIA_fru"/>
    <property type="match status" value="1"/>
</dbReference>
<dbReference type="RefSeq" id="WP_006439775.1">
    <property type="nucleotide sequence ID" value="NZ_DS995356.1"/>
</dbReference>
<evidence type="ECO:0000313" key="8">
    <source>
        <dbReference type="Proteomes" id="UP000003178"/>
    </source>
</evidence>
<dbReference type="SUPFAM" id="SSF46785">
    <property type="entry name" value="Winged helix' DNA-binding domain"/>
    <property type="match status" value="1"/>
</dbReference>
<dbReference type="SUPFAM" id="SSF55804">
    <property type="entry name" value="Phoshotransferase/anion transport protein"/>
    <property type="match status" value="1"/>
</dbReference>
<protein>
    <submittedName>
        <fullName evidence="7">PRD domain protein</fullName>
    </submittedName>
</protein>
<dbReference type="InterPro" id="IPR002178">
    <property type="entry name" value="PTS_EIIA_type-2_dom"/>
</dbReference>
<evidence type="ECO:0000256" key="2">
    <source>
        <dbReference type="ARBA" id="ARBA00023015"/>
    </source>
</evidence>
<dbReference type="PROSITE" id="PS51372">
    <property type="entry name" value="PRD_2"/>
    <property type="match status" value="2"/>
</dbReference>
<dbReference type="HOGENOM" id="CLU_013442_5_2_9"/>
<keyword evidence="2" id="KW-0805">Transcription regulation</keyword>
<dbReference type="InterPro" id="IPR050661">
    <property type="entry name" value="BglG_antiterminators"/>
</dbReference>
<dbReference type="Pfam" id="PF05043">
    <property type="entry name" value="Mga"/>
    <property type="match status" value="1"/>
</dbReference>
<evidence type="ECO:0000256" key="1">
    <source>
        <dbReference type="ARBA" id="ARBA00022737"/>
    </source>
</evidence>
<dbReference type="GO" id="GO:0006355">
    <property type="term" value="P:regulation of DNA-templated transcription"/>
    <property type="evidence" value="ECO:0007669"/>
    <property type="project" value="InterPro"/>
</dbReference>
<dbReference type="PROSITE" id="PS51094">
    <property type="entry name" value="PTS_EIIA_TYPE_2"/>
    <property type="match status" value="1"/>
</dbReference>
<dbReference type="PANTHER" id="PTHR30185">
    <property type="entry name" value="CRYPTIC BETA-GLUCOSIDE BGL OPERON ANTITERMINATOR"/>
    <property type="match status" value="1"/>
</dbReference>
<dbReference type="PANTHER" id="PTHR30185:SF13">
    <property type="entry name" value="LICABCH OPERON REGULATOR-RELATED"/>
    <property type="match status" value="1"/>
</dbReference>
<keyword evidence="1" id="KW-0677">Repeat</keyword>
<dbReference type="InterPro" id="IPR036634">
    <property type="entry name" value="PRD_sf"/>
</dbReference>
<evidence type="ECO:0000259" key="5">
    <source>
        <dbReference type="PROSITE" id="PS51094"/>
    </source>
</evidence>
<feature type="domain" description="PRD" evidence="6">
    <location>
        <begin position="282"/>
        <end position="389"/>
    </location>
</feature>
<dbReference type="EMBL" id="ABWP01000034">
    <property type="protein sequence ID" value="EEA85484.1"/>
    <property type="molecule type" value="Genomic_DNA"/>
</dbReference>
<dbReference type="AlphaFoldDB" id="B6FYB2"/>
<reference evidence="7 8" key="1">
    <citation type="submission" date="2008-09" db="EMBL/GenBank/DDBJ databases">
        <authorList>
            <person name="Fulton L."/>
            <person name="Clifton S."/>
            <person name="Fulton B."/>
            <person name="Xu J."/>
            <person name="Minx P."/>
            <person name="Pepin K.H."/>
            <person name="Johnson M."/>
            <person name="Thiruvilangam P."/>
            <person name="Bhonagiri V."/>
            <person name="Nash W.E."/>
            <person name="Mardis E.R."/>
            <person name="Wilson R.K."/>
        </authorList>
    </citation>
    <scope>NUCLEOTIDE SEQUENCE [LARGE SCALE GENOMIC DNA]</scope>
    <source>
        <strain evidence="7 8">DSM 13275</strain>
    </source>
</reference>
<evidence type="ECO:0000256" key="4">
    <source>
        <dbReference type="ARBA" id="ARBA00023163"/>
    </source>
</evidence>